<sequence>MLSIFDTTEAVSRMKIQPIKEYMADAYEFSEFAECGEAPAAVLVVAPLSLATSGRKFHRLLNCARSSLIILFIPDFLVSHAKKLEYWSSFVDVFVVPTPEMQKLIKAYTEKAVWVLFDPIDFQLKTSCLRRHEGGSKLVVGWFGYPESYKKSMKEYSGVLEEMHFRNEIEYRIITNPQGFERDKTHIAPGFNLIEYNVKTFLNHLCSMDICVVSHTPFDFSVSTYWKSENKAVLAINRGVPTIASATPAYERLLNNCGLSQYLFHSKEEIRTAVKALSDPAARNTYLAASQEFVLENFNCDKMVADWCSMFDEARQLKAKAGLGRLPGEITATPVAETDFAAKRKIPPNDADAQNVDLSVVVCTRNRADQLACALRHWGKLAPKSRWELIVVDSGSTDETHQVLAEAQKPMASLRCASTPHIGRGAARDRGWREARGAIVAFTDDDCYPSSGYVDDYVEAFRHRPDVGYIGGRILLWHEDEVRLAVDDREAAEELAPYRFVPTEALHGTNVAVRRDALEKIGGVDPELSVGTRFAFEVIDLVAALAWAGYPGKFDPSPLVYHHDGRKVGDMDKTVHGYYKGRGAYFAKYILRKDSRAAYFWGWARSVMKCVKQAIVQRNKSKLITPAFELYGACSYLFRRRTSNRLASCSEKRRRHSA</sequence>
<dbReference type="PANTHER" id="PTHR43685:SF2">
    <property type="entry name" value="GLYCOSYLTRANSFERASE 2-LIKE DOMAIN-CONTAINING PROTEIN"/>
    <property type="match status" value="1"/>
</dbReference>
<reference evidence="2" key="1">
    <citation type="submission" date="2023-07" db="EMBL/GenBank/DDBJ databases">
        <authorList>
            <person name="Pelsma A.J. K."/>
        </authorList>
    </citation>
    <scope>NUCLEOTIDE SEQUENCE</scope>
</reference>
<evidence type="ECO:0000259" key="1">
    <source>
        <dbReference type="Pfam" id="PF00535"/>
    </source>
</evidence>
<proteinExistence type="predicted"/>
<dbReference type="Gene3D" id="3.90.550.10">
    <property type="entry name" value="Spore Coat Polysaccharide Biosynthesis Protein SpsA, Chain A"/>
    <property type="match status" value="1"/>
</dbReference>
<dbReference type="SUPFAM" id="SSF53756">
    <property type="entry name" value="UDP-Glycosyltransferase/glycogen phosphorylase"/>
    <property type="match status" value="1"/>
</dbReference>
<dbReference type="InterPro" id="IPR001173">
    <property type="entry name" value="Glyco_trans_2-like"/>
</dbReference>
<evidence type="ECO:0000313" key="2">
    <source>
        <dbReference type="EMBL" id="CAJ0888446.1"/>
    </source>
</evidence>
<dbReference type="AlphaFoldDB" id="A0AA48RAR5"/>
<dbReference type="EMBL" id="OY288114">
    <property type="protein sequence ID" value="CAJ0888446.1"/>
    <property type="molecule type" value="Genomic_DNA"/>
</dbReference>
<dbReference type="SUPFAM" id="SSF53448">
    <property type="entry name" value="Nucleotide-diphospho-sugar transferases"/>
    <property type="match status" value="1"/>
</dbReference>
<organism evidence="2">
    <name type="scientific">freshwater sediment metagenome</name>
    <dbReference type="NCBI Taxonomy" id="556182"/>
    <lineage>
        <taxon>unclassified sequences</taxon>
        <taxon>metagenomes</taxon>
        <taxon>ecological metagenomes</taxon>
    </lineage>
</organism>
<name>A0AA48RAR5_9ZZZZ</name>
<dbReference type="PANTHER" id="PTHR43685">
    <property type="entry name" value="GLYCOSYLTRANSFERASE"/>
    <property type="match status" value="1"/>
</dbReference>
<dbReference type="CDD" id="cd00761">
    <property type="entry name" value="Glyco_tranf_GTA_type"/>
    <property type="match status" value="1"/>
</dbReference>
<dbReference type="Pfam" id="PF00535">
    <property type="entry name" value="Glycos_transf_2"/>
    <property type="match status" value="1"/>
</dbReference>
<dbReference type="InterPro" id="IPR050834">
    <property type="entry name" value="Glycosyltransf_2"/>
</dbReference>
<gene>
    <name evidence="2" type="ORF">AMST5_03878</name>
</gene>
<dbReference type="InterPro" id="IPR029044">
    <property type="entry name" value="Nucleotide-diphossugar_trans"/>
</dbReference>
<accession>A0AA48RAR5</accession>
<protein>
    <recommendedName>
        <fullName evidence="1">Glycosyltransferase 2-like domain-containing protein</fullName>
    </recommendedName>
</protein>
<feature type="domain" description="Glycosyltransferase 2-like" evidence="1">
    <location>
        <begin position="359"/>
        <end position="521"/>
    </location>
</feature>